<dbReference type="InterPro" id="IPR027417">
    <property type="entry name" value="P-loop_NTPase"/>
</dbReference>
<dbReference type="Proteomes" id="UP000078070">
    <property type="component" value="Chromosome"/>
</dbReference>
<evidence type="ECO:0000256" key="5">
    <source>
        <dbReference type="ARBA" id="ARBA00022516"/>
    </source>
</evidence>
<keyword evidence="10 13" id="KW-0067">ATP-binding</keyword>
<evidence type="ECO:0000256" key="7">
    <source>
        <dbReference type="ARBA" id="ARBA00022679"/>
    </source>
</evidence>
<comment type="pathway">
    <text evidence="2 13">Glycolipid biosynthesis; lipid IV(A) biosynthesis; lipid IV(A) from (3R)-3-hydroxytetradecanoyl-[acyl-carrier-protein] and UDP-N-acetyl-alpha-D-glucosamine: step 6/6.</text>
</comment>
<dbReference type="EC" id="2.7.1.130" evidence="3 13"/>
<dbReference type="AlphaFoldDB" id="A0A1A9EX76"/>
<evidence type="ECO:0000256" key="11">
    <source>
        <dbReference type="ARBA" id="ARBA00023098"/>
    </source>
</evidence>
<evidence type="ECO:0000256" key="4">
    <source>
        <dbReference type="ARBA" id="ARBA00016436"/>
    </source>
</evidence>
<evidence type="ECO:0000313" key="16">
    <source>
        <dbReference type="Proteomes" id="UP000078070"/>
    </source>
</evidence>
<keyword evidence="8 13" id="KW-0547">Nucleotide-binding</keyword>
<proteinExistence type="inferred from homology"/>
<feature type="binding site" evidence="13">
    <location>
        <begin position="57"/>
        <end position="64"/>
    </location>
    <ligand>
        <name>ATP</name>
        <dbReference type="ChEBI" id="CHEBI:30616"/>
    </ligand>
</feature>
<comment type="function">
    <text evidence="1 13">Transfers the gamma-phosphate of ATP to the 4'-position of a tetraacyldisaccharide 1-phosphate intermediate (termed DS-1-P) to form tetraacyldisaccharide 1,4'-bis-phosphate (lipid IVA).</text>
</comment>
<name>A0A1A9EX76_9GAMM</name>
<sequence length="345" mass="37749">MRGWVRGWYQGSRWLCVLRPLEWLFRHLVLRRRAQYLSHPELVWQPPVPLIIVGNISVGGTGKTPLVLALLQWAQAAGYKPGVVSRGYGSKASRYPCLVVAGANAAEVGDEPLLIVERSGCALVIDPDRVAAAKYLLQQTDCNLIISDDGLQHYRLGRSVEILVLDSERGLGSGRCLPEGPLREPPERMDSVDLVVVNGDGPFRPVGAHMMQLMPGALRALDGSASLQAANWPGARRVHALAGIGNPQRFFDSLRRLGFDPIAHSFADHHAFSAEDLEFGDDLALIMTEKDAVKCRNLAPANSWYLPVEARLDTLFESALATQLNRQDSPGPGLRVSDAISGERQ</sequence>
<evidence type="ECO:0000256" key="2">
    <source>
        <dbReference type="ARBA" id="ARBA00004870"/>
    </source>
</evidence>
<dbReference type="HAMAP" id="MF_00409">
    <property type="entry name" value="LpxK"/>
    <property type="match status" value="1"/>
</dbReference>
<dbReference type="NCBIfam" id="TIGR00682">
    <property type="entry name" value="lpxK"/>
    <property type="match status" value="1"/>
</dbReference>
<accession>A0A1A9EX76</accession>
<dbReference type="Pfam" id="PF02606">
    <property type="entry name" value="LpxK"/>
    <property type="match status" value="1"/>
</dbReference>
<comment type="similarity">
    <text evidence="13">Belongs to the LpxK family.</text>
</comment>
<gene>
    <name evidence="13" type="primary">lpxK</name>
    <name evidence="15" type="ORF">A8C75_08120</name>
</gene>
<evidence type="ECO:0000313" key="15">
    <source>
        <dbReference type="EMBL" id="ANG62457.1"/>
    </source>
</evidence>
<reference evidence="15 16" key="2">
    <citation type="journal article" date="2018" name="Int. J. Syst. Evol. Microbiol.">
        <title>Marinobacterium aestuarii sp. nov., a benzene-degrading marine bacterium isolated from estuary sediment.</title>
        <authorList>
            <person name="Bae S.S."/>
            <person name="Jung J."/>
            <person name="Chung D."/>
            <person name="Baek K."/>
        </authorList>
    </citation>
    <scope>NUCLEOTIDE SEQUENCE [LARGE SCALE GENOMIC DNA]</scope>
    <source>
        <strain evidence="15 16">ST58-10</strain>
    </source>
</reference>
<dbReference type="STRING" id="1821621.A8C75_08120"/>
<keyword evidence="5 13" id="KW-0444">Lipid biosynthesis</keyword>
<keyword evidence="9 13" id="KW-0418">Kinase</keyword>
<dbReference type="SUPFAM" id="SSF52540">
    <property type="entry name" value="P-loop containing nucleoside triphosphate hydrolases"/>
    <property type="match status" value="1"/>
</dbReference>
<keyword evidence="7 13" id="KW-0808">Transferase</keyword>
<keyword evidence="16" id="KW-1185">Reference proteome</keyword>
<evidence type="ECO:0000256" key="8">
    <source>
        <dbReference type="ARBA" id="ARBA00022741"/>
    </source>
</evidence>
<dbReference type="UniPathway" id="UPA00359">
    <property type="reaction ID" value="UER00482"/>
</dbReference>
<dbReference type="GO" id="GO:0005886">
    <property type="term" value="C:plasma membrane"/>
    <property type="evidence" value="ECO:0007669"/>
    <property type="project" value="TreeGrafter"/>
</dbReference>
<evidence type="ECO:0000256" key="14">
    <source>
        <dbReference type="SAM" id="MobiDB-lite"/>
    </source>
</evidence>
<dbReference type="EMBL" id="CP015839">
    <property type="protein sequence ID" value="ANG62457.1"/>
    <property type="molecule type" value="Genomic_DNA"/>
</dbReference>
<organism evidence="15 16">
    <name type="scientific">Marinobacterium aestuarii</name>
    <dbReference type="NCBI Taxonomy" id="1821621"/>
    <lineage>
        <taxon>Bacteria</taxon>
        <taxon>Pseudomonadati</taxon>
        <taxon>Pseudomonadota</taxon>
        <taxon>Gammaproteobacteria</taxon>
        <taxon>Oceanospirillales</taxon>
        <taxon>Oceanospirillaceae</taxon>
        <taxon>Marinobacterium</taxon>
    </lineage>
</organism>
<feature type="region of interest" description="Disordered" evidence="14">
    <location>
        <begin position="325"/>
        <end position="345"/>
    </location>
</feature>
<evidence type="ECO:0000256" key="6">
    <source>
        <dbReference type="ARBA" id="ARBA00022556"/>
    </source>
</evidence>
<dbReference type="PANTHER" id="PTHR42724">
    <property type="entry name" value="TETRAACYLDISACCHARIDE 4'-KINASE"/>
    <property type="match status" value="1"/>
</dbReference>
<dbReference type="OrthoDB" id="9766423at2"/>
<comment type="catalytic activity">
    <reaction evidence="13">
        <text>a lipid A disaccharide + ATP = a lipid IVA + ADP + H(+)</text>
        <dbReference type="Rhea" id="RHEA:67840"/>
        <dbReference type="ChEBI" id="CHEBI:15378"/>
        <dbReference type="ChEBI" id="CHEBI:30616"/>
        <dbReference type="ChEBI" id="CHEBI:176343"/>
        <dbReference type="ChEBI" id="CHEBI:176425"/>
        <dbReference type="ChEBI" id="CHEBI:456216"/>
        <dbReference type="EC" id="2.7.1.130"/>
    </reaction>
</comment>
<dbReference type="GO" id="GO:0009244">
    <property type="term" value="P:lipopolysaccharide core region biosynthetic process"/>
    <property type="evidence" value="ECO:0007669"/>
    <property type="project" value="TreeGrafter"/>
</dbReference>
<evidence type="ECO:0000256" key="9">
    <source>
        <dbReference type="ARBA" id="ARBA00022777"/>
    </source>
</evidence>
<dbReference type="GO" id="GO:0009029">
    <property type="term" value="F:lipid-A 4'-kinase activity"/>
    <property type="evidence" value="ECO:0007669"/>
    <property type="project" value="UniProtKB-UniRule"/>
</dbReference>
<keyword evidence="11 13" id="KW-0443">Lipid metabolism</keyword>
<evidence type="ECO:0000256" key="3">
    <source>
        <dbReference type="ARBA" id="ARBA00012071"/>
    </source>
</evidence>
<dbReference type="GO" id="GO:0005524">
    <property type="term" value="F:ATP binding"/>
    <property type="evidence" value="ECO:0007669"/>
    <property type="project" value="UniProtKB-UniRule"/>
</dbReference>
<evidence type="ECO:0000256" key="12">
    <source>
        <dbReference type="ARBA" id="ARBA00029757"/>
    </source>
</evidence>
<evidence type="ECO:0000256" key="1">
    <source>
        <dbReference type="ARBA" id="ARBA00002274"/>
    </source>
</evidence>
<dbReference type="InterPro" id="IPR003758">
    <property type="entry name" value="LpxK"/>
</dbReference>
<reference evidence="16" key="1">
    <citation type="submission" date="2016-05" db="EMBL/GenBank/DDBJ databases">
        <authorList>
            <person name="Baek K."/>
            <person name="Yang S.-J."/>
        </authorList>
    </citation>
    <scope>NUCLEOTIDE SEQUENCE [LARGE SCALE GENOMIC DNA]</scope>
    <source>
        <strain evidence="16">ST58-10</strain>
    </source>
</reference>
<keyword evidence="6 13" id="KW-0441">Lipid A biosynthesis</keyword>
<evidence type="ECO:0000256" key="13">
    <source>
        <dbReference type="HAMAP-Rule" id="MF_00409"/>
    </source>
</evidence>
<dbReference type="PANTHER" id="PTHR42724:SF1">
    <property type="entry name" value="TETRAACYLDISACCHARIDE 4'-KINASE, MITOCHONDRIAL-RELATED"/>
    <property type="match status" value="1"/>
</dbReference>
<protein>
    <recommendedName>
        <fullName evidence="4 13">Tetraacyldisaccharide 4'-kinase</fullName>
        <ecNumber evidence="3 13">2.7.1.130</ecNumber>
    </recommendedName>
    <alternativeName>
        <fullName evidence="12 13">Lipid A 4'-kinase</fullName>
    </alternativeName>
</protein>
<dbReference type="KEGG" id="mars:A8C75_08120"/>
<dbReference type="GO" id="GO:0009245">
    <property type="term" value="P:lipid A biosynthetic process"/>
    <property type="evidence" value="ECO:0007669"/>
    <property type="project" value="UniProtKB-UniRule"/>
</dbReference>
<evidence type="ECO:0000256" key="10">
    <source>
        <dbReference type="ARBA" id="ARBA00022840"/>
    </source>
</evidence>